<dbReference type="GO" id="GO:0046872">
    <property type="term" value="F:metal ion binding"/>
    <property type="evidence" value="ECO:0007669"/>
    <property type="project" value="UniProtKB-KW"/>
</dbReference>
<keyword evidence="3" id="KW-0378">Hydrolase</keyword>
<dbReference type="EMBL" id="DXAK01000022">
    <property type="protein sequence ID" value="HJA06457.1"/>
    <property type="molecule type" value="Genomic_DNA"/>
</dbReference>
<dbReference type="GO" id="GO:0003723">
    <property type="term" value="F:RNA binding"/>
    <property type="evidence" value="ECO:0007669"/>
    <property type="project" value="UniProtKB-KW"/>
</dbReference>
<proteinExistence type="predicted"/>
<reference evidence="7" key="2">
    <citation type="submission" date="2021-04" db="EMBL/GenBank/DDBJ databases">
        <authorList>
            <person name="Gilroy R."/>
        </authorList>
    </citation>
    <scope>NUCLEOTIDE SEQUENCE</scope>
    <source>
        <strain evidence="7">ChiSjej2B20-11307</strain>
    </source>
</reference>
<dbReference type="InterPro" id="IPR004659">
    <property type="entry name" value="RNase_E/G"/>
</dbReference>
<dbReference type="InterPro" id="IPR003029">
    <property type="entry name" value="S1_domain"/>
</dbReference>
<evidence type="ECO:0000256" key="3">
    <source>
        <dbReference type="ARBA" id="ARBA00022801"/>
    </source>
</evidence>
<dbReference type="GO" id="GO:0006364">
    <property type="term" value="P:rRNA processing"/>
    <property type="evidence" value="ECO:0007669"/>
    <property type="project" value="TreeGrafter"/>
</dbReference>
<keyword evidence="4" id="KW-0460">Magnesium</keyword>
<reference evidence="7" key="1">
    <citation type="journal article" date="2021" name="PeerJ">
        <title>Extensive microbial diversity within the chicken gut microbiome revealed by metagenomics and culture.</title>
        <authorList>
            <person name="Gilroy R."/>
            <person name="Ravi A."/>
            <person name="Getino M."/>
            <person name="Pursley I."/>
            <person name="Horton D.L."/>
            <person name="Alikhan N.F."/>
            <person name="Baker D."/>
            <person name="Gharbi K."/>
            <person name="Hall N."/>
            <person name="Watson M."/>
            <person name="Adriaenssens E.M."/>
            <person name="Foster-Nyarko E."/>
            <person name="Jarju S."/>
            <person name="Secka A."/>
            <person name="Antonio M."/>
            <person name="Oren A."/>
            <person name="Chaudhuri R.R."/>
            <person name="La Ragione R."/>
            <person name="Hildebrand F."/>
            <person name="Pallen M.J."/>
        </authorList>
    </citation>
    <scope>NUCLEOTIDE SEQUENCE</scope>
    <source>
        <strain evidence="7">ChiSjej2B20-11307</strain>
    </source>
</reference>
<sequence>MERRILMEKRDNRIRTYFLEDGDIVEIHSTLACEGTSEAYRLGDVYIGKVKNIVPNIGAAFVEIGGSVNCYFDMKDAQNAFFTYKAGGKTICIGDELVVQVSREAAKSKAPTVTGNISFTGRYAVITHGNTRIGVSSKIPKAQRDIYKEKLSEYQNDRFGIIVRTNAKDVPFREVSEEISALKAEYEALFSAAATRTCFSCLKSAPPSYISNLKNVYMDGMKEIVVGEEELYTRIQSYFRSELPDKLDLLKLYNDPSFPLDKLYSTQTVLEKALKERAWLRTGGYLIIQPTEALTVIDVNSGKAAAKARSRVDSEEGALKVNLEAAREIAKQIRLRNLSGIIIVDFINMESEENTQRLLREFRFHLAKDPIQTTLVDITPLGLVEITRKKVRKPLCEEENFHLQAGQEAL</sequence>
<name>A0A9D2H843_9FIRM</name>
<dbReference type="Proteomes" id="UP000824223">
    <property type="component" value="Unassembled WGS sequence"/>
</dbReference>
<dbReference type="PANTHER" id="PTHR30001:SF0">
    <property type="entry name" value="RIBONUCLEASE G"/>
    <property type="match status" value="1"/>
</dbReference>
<evidence type="ECO:0000256" key="5">
    <source>
        <dbReference type="ARBA" id="ARBA00022884"/>
    </source>
</evidence>
<dbReference type="GO" id="GO:0005737">
    <property type="term" value="C:cytoplasm"/>
    <property type="evidence" value="ECO:0007669"/>
    <property type="project" value="TreeGrafter"/>
</dbReference>
<dbReference type="GO" id="GO:0016787">
    <property type="term" value="F:hydrolase activity"/>
    <property type="evidence" value="ECO:0007669"/>
    <property type="project" value="UniProtKB-KW"/>
</dbReference>
<keyword evidence="5" id="KW-0694">RNA-binding</keyword>
<evidence type="ECO:0000313" key="8">
    <source>
        <dbReference type="Proteomes" id="UP000824223"/>
    </source>
</evidence>
<dbReference type="InterPro" id="IPR012340">
    <property type="entry name" value="NA-bd_OB-fold"/>
</dbReference>
<evidence type="ECO:0000313" key="7">
    <source>
        <dbReference type="EMBL" id="HJA06457.1"/>
    </source>
</evidence>
<dbReference type="AlphaFoldDB" id="A0A9D2H843"/>
<evidence type="ECO:0000256" key="4">
    <source>
        <dbReference type="ARBA" id="ARBA00022842"/>
    </source>
</evidence>
<feature type="domain" description="S1 motif" evidence="6">
    <location>
        <begin position="43"/>
        <end position="122"/>
    </location>
</feature>
<evidence type="ECO:0000256" key="1">
    <source>
        <dbReference type="ARBA" id="ARBA00001946"/>
    </source>
</evidence>
<organism evidence="7 8">
    <name type="scientific">Candidatus Mediterraneibacter pullicola</name>
    <dbReference type="NCBI Taxonomy" id="2838682"/>
    <lineage>
        <taxon>Bacteria</taxon>
        <taxon>Bacillati</taxon>
        <taxon>Bacillota</taxon>
        <taxon>Clostridia</taxon>
        <taxon>Lachnospirales</taxon>
        <taxon>Lachnospiraceae</taxon>
        <taxon>Mediterraneibacter</taxon>
    </lineage>
</organism>
<dbReference type="GO" id="GO:0004540">
    <property type="term" value="F:RNA nuclease activity"/>
    <property type="evidence" value="ECO:0007669"/>
    <property type="project" value="InterPro"/>
</dbReference>
<evidence type="ECO:0000259" key="6">
    <source>
        <dbReference type="PROSITE" id="PS50126"/>
    </source>
</evidence>
<dbReference type="Pfam" id="PF10150">
    <property type="entry name" value="RNase_E_G"/>
    <property type="match status" value="1"/>
</dbReference>
<dbReference type="InterPro" id="IPR019307">
    <property type="entry name" value="RNA-bd_AU-1/RNase_E/G"/>
</dbReference>
<gene>
    <name evidence="7" type="ORF">H9798_04815</name>
</gene>
<protein>
    <submittedName>
        <fullName evidence="7">Ribonuclease E/G</fullName>
    </submittedName>
</protein>
<keyword evidence="2" id="KW-0479">Metal-binding</keyword>
<dbReference type="PROSITE" id="PS50126">
    <property type="entry name" value="S1"/>
    <property type="match status" value="1"/>
</dbReference>
<dbReference type="PANTHER" id="PTHR30001">
    <property type="entry name" value="RIBONUCLEASE"/>
    <property type="match status" value="1"/>
</dbReference>
<dbReference type="CDD" id="cd04453">
    <property type="entry name" value="S1_RNase_E"/>
    <property type="match status" value="1"/>
</dbReference>
<comment type="caution">
    <text evidence="7">The sequence shown here is derived from an EMBL/GenBank/DDBJ whole genome shotgun (WGS) entry which is preliminary data.</text>
</comment>
<accession>A0A9D2H843</accession>
<dbReference type="Gene3D" id="2.40.50.140">
    <property type="entry name" value="Nucleic acid-binding proteins"/>
    <property type="match status" value="1"/>
</dbReference>
<comment type="cofactor">
    <cofactor evidence="1">
        <name>Mg(2+)</name>
        <dbReference type="ChEBI" id="CHEBI:18420"/>
    </cofactor>
</comment>
<evidence type="ECO:0000256" key="2">
    <source>
        <dbReference type="ARBA" id="ARBA00022723"/>
    </source>
</evidence>
<dbReference type="SUPFAM" id="SSF50249">
    <property type="entry name" value="Nucleic acid-binding proteins"/>
    <property type="match status" value="1"/>
</dbReference>